<dbReference type="Proteomes" id="UP000650467">
    <property type="component" value="Unassembled WGS sequence"/>
</dbReference>
<name>A0A835VQX5_CHLIN</name>
<sequence length="631" mass="71101">MPHATRSTANLPRTSLQARVRLAQQKEAARLQAAKCAAKARLTTLKKDGTPSMHWPIEAGKLLIAALPKGHWRPRDPARYCAAWYRKSTIRDAKRPGRPRKLPLFVVASCLNAVVEMAPKTQRQMNTTALFVQVVEHYSVTARHLWREMKRMCPKLNSKGVLVEYRPPLNLDHIRDRVLTAVSWLRRGVASDKGEPYPSNFPALPHAGAADAPAPAEPPAPPRIPKCPADLNMRTFLERIIWIDAKKFYIRPQNHHRWGLRGAHSNVVFDSRARGNWGAIHYYSAVSARYGAVAIRIVTGTFGPGYQHPQRLARVRLAQQKEAARLQAAKCAAKARLTTLKKDGTPSMHWPIEAGKLLIAALPKGHWRPRDPARYCAAWYRKSTIRDAKRPGRPRKLPLFVVASCLNAVVEMAPKTQRQMNTTALFVQVVEHYSVTARHLWREMKRMCPKLNSKGVLVEYRPPLNLDHIRDRVLTAVSWLRRGVASDKGEPYPSNFPALPHAGAADAPAPAEPPAPPRIPKCPADLNMRTFLERIIWIDAKKFYIRPQNHHRWGLRGARSNVVFDSRARGNWGAIHYYSAVSARYGAVAIRIVTGTFGPGYQHPQRLLLATSLSGHAAFYERCPEWRSQVL</sequence>
<dbReference type="EMBL" id="JAEHOC010000147">
    <property type="protein sequence ID" value="KAG2422216.1"/>
    <property type="molecule type" value="Genomic_DNA"/>
</dbReference>
<evidence type="ECO:0000313" key="1">
    <source>
        <dbReference type="EMBL" id="KAG2422216.1"/>
    </source>
</evidence>
<comment type="caution">
    <text evidence="1">The sequence shown here is derived from an EMBL/GenBank/DDBJ whole genome shotgun (WGS) entry which is preliminary data.</text>
</comment>
<accession>A0A835VQX5</accession>
<proteinExistence type="predicted"/>
<dbReference type="AlphaFoldDB" id="A0A835VQX5"/>
<organism evidence="1 2">
    <name type="scientific">Chlamydomonas incerta</name>
    <dbReference type="NCBI Taxonomy" id="51695"/>
    <lineage>
        <taxon>Eukaryota</taxon>
        <taxon>Viridiplantae</taxon>
        <taxon>Chlorophyta</taxon>
        <taxon>core chlorophytes</taxon>
        <taxon>Chlorophyceae</taxon>
        <taxon>CS clade</taxon>
        <taxon>Chlamydomonadales</taxon>
        <taxon>Chlamydomonadaceae</taxon>
        <taxon>Chlamydomonas</taxon>
    </lineage>
</organism>
<keyword evidence="2" id="KW-1185">Reference proteome</keyword>
<evidence type="ECO:0000313" key="2">
    <source>
        <dbReference type="Proteomes" id="UP000650467"/>
    </source>
</evidence>
<reference evidence="1" key="1">
    <citation type="journal article" date="2020" name="bioRxiv">
        <title>Comparative genomics of Chlamydomonas.</title>
        <authorList>
            <person name="Craig R.J."/>
            <person name="Hasan A.R."/>
            <person name="Ness R.W."/>
            <person name="Keightley P.D."/>
        </authorList>
    </citation>
    <scope>NUCLEOTIDE SEQUENCE</scope>
    <source>
        <strain evidence="1">SAG 7.73</strain>
    </source>
</reference>
<dbReference type="OrthoDB" id="556785at2759"/>
<gene>
    <name evidence="1" type="ORF">HXX76_016206</name>
</gene>
<protein>
    <submittedName>
        <fullName evidence="1">Uncharacterized protein</fullName>
    </submittedName>
</protein>